<accession>A0ABW8AJT3</accession>
<dbReference type="InterPro" id="IPR050250">
    <property type="entry name" value="Macrolide_Exporter_MacB"/>
</dbReference>
<dbReference type="Proteomes" id="UP001612915">
    <property type="component" value="Unassembled WGS sequence"/>
</dbReference>
<keyword evidence="2" id="KW-1003">Cell membrane</keyword>
<dbReference type="RefSeq" id="WP_398276588.1">
    <property type="nucleotide sequence ID" value="NZ_JBITLV010000001.1"/>
</dbReference>
<feature type="transmembrane region" description="Helical" evidence="7">
    <location>
        <begin position="771"/>
        <end position="799"/>
    </location>
</feature>
<keyword evidence="5 7" id="KW-0472">Membrane</keyword>
<dbReference type="PANTHER" id="PTHR30572:SF4">
    <property type="entry name" value="ABC TRANSPORTER PERMEASE YTRF"/>
    <property type="match status" value="1"/>
</dbReference>
<keyword evidence="3 7" id="KW-0812">Transmembrane</keyword>
<proteinExistence type="inferred from homology"/>
<dbReference type="PANTHER" id="PTHR30572">
    <property type="entry name" value="MEMBRANE COMPONENT OF TRANSPORTER-RELATED"/>
    <property type="match status" value="1"/>
</dbReference>
<gene>
    <name evidence="9" type="ORF">ACIB24_06045</name>
</gene>
<dbReference type="InterPro" id="IPR003838">
    <property type="entry name" value="ABC3_permease_C"/>
</dbReference>
<feature type="transmembrane region" description="Helical" evidence="7">
    <location>
        <begin position="473"/>
        <end position="498"/>
    </location>
</feature>
<name>A0ABW8AJT3_9ACTN</name>
<evidence type="ECO:0000256" key="6">
    <source>
        <dbReference type="ARBA" id="ARBA00038076"/>
    </source>
</evidence>
<comment type="similarity">
    <text evidence="6">Belongs to the ABC-4 integral membrane protein family.</text>
</comment>
<comment type="subcellular location">
    <subcellularLocation>
        <location evidence="1">Cell membrane</location>
        <topology evidence="1">Multi-pass membrane protein</topology>
    </subcellularLocation>
</comment>
<comment type="caution">
    <text evidence="9">The sequence shown here is derived from an EMBL/GenBank/DDBJ whole genome shotgun (WGS) entry which is preliminary data.</text>
</comment>
<evidence type="ECO:0000313" key="10">
    <source>
        <dbReference type="Proteomes" id="UP001612915"/>
    </source>
</evidence>
<evidence type="ECO:0000256" key="4">
    <source>
        <dbReference type="ARBA" id="ARBA00022989"/>
    </source>
</evidence>
<evidence type="ECO:0000256" key="3">
    <source>
        <dbReference type="ARBA" id="ARBA00022692"/>
    </source>
</evidence>
<keyword evidence="10" id="KW-1185">Reference proteome</keyword>
<feature type="transmembrane region" description="Helical" evidence="7">
    <location>
        <begin position="352"/>
        <end position="375"/>
    </location>
</feature>
<dbReference type="EMBL" id="JBITLV010000001">
    <property type="protein sequence ID" value="MFI7586620.1"/>
    <property type="molecule type" value="Genomic_DNA"/>
</dbReference>
<feature type="transmembrane region" description="Helical" evidence="7">
    <location>
        <begin position="867"/>
        <end position="889"/>
    </location>
</feature>
<feature type="domain" description="ABC3 transporter permease C-terminal" evidence="8">
    <location>
        <begin position="303"/>
        <end position="423"/>
    </location>
</feature>
<feature type="transmembrane region" description="Helical" evidence="7">
    <location>
        <begin position="820"/>
        <end position="847"/>
    </location>
</feature>
<protein>
    <submittedName>
        <fullName evidence="9">ABC transporter permease</fullName>
    </submittedName>
</protein>
<evidence type="ECO:0000259" key="8">
    <source>
        <dbReference type="Pfam" id="PF02687"/>
    </source>
</evidence>
<organism evidence="9 10">
    <name type="scientific">Spongisporangium articulatum</name>
    <dbReference type="NCBI Taxonomy" id="3362603"/>
    <lineage>
        <taxon>Bacteria</taxon>
        <taxon>Bacillati</taxon>
        <taxon>Actinomycetota</taxon>
        <taxon>Actinomycetes</taxon>
        <taxon>Kineosporiales</taxon>
        <taxon>Kineosporiaceae</taxon>
        <taxon>Spongisporangium</taxon>
    </lineage>
</organism>
<feature type="transmembrane region" description="Helical" evidence="7">
    <location>
        <begin position="532"/>
        <end position="553"/>
    </location>
</feature>
<feature type="transmembrane region" description="Helical" evidence="7">
    <location>
        <begin position="446"/>
        <end position="467"/>
    </location>
</feature>
<feature type="domain" description="ABC3 transporter permease C-terminal" evidence="8">
    <location>
        <begin position="778"/>
        <end position="899"/>
    </location>
</feature>
<evidence type="ECO:0000256" key="5">
    <source>
        <dbReference type="ARBA" id="ARBA00023136"/>
    </source>
</evidence>
<evidence type="ECO:0000256" key="2">
    <source>
        <dbReference type="ARBA" id="ARBA00022475"/>
    </source>
</evidence>
<reference evidence="9 10" key="1">
    <citation type="submission" date="2024-10" db="EMBL/GenBank/DDBJ databases">
        <title>The Natural Products Discovery Center: Release of the First 8490 Sequenced Strains for Exploring Actinobacteria Biosynthetic Diversity.</title>
        <authorList>
            <person name="Kalkreuter E."/>
            <person name="Kautsar S.A."/>
            <person name="Yang D."/>
            <person name="Bader C.D."/>
            <person name="Teijaro C.N."/>
            <person name="Fluegel L."/>
            <person name="Davis C.M."/>
            <person name="Simpson J.R."/>
            <person name="Lauterbach L."/>
            <person name="Steele A.D."/>
            <person name="Gui C."/>
            <person name="Meng S."/>
            <person name="Li G."/>
            <person name="Viehrig K."/>
            <person name="Ye F."/>
            <person name="Su P."/>
            <person name="Kiefer A.F."/>
            <person name="Nichols A."/>
            <person name="Cepeda A.J."/>
            <person name="Yan W."/>
            <person name="Fan B."/>
            <person name="Jiang Y."/>
            <person name="Adhikari A."/>
            <person name="Zheng C.-J."/>
            <person name="Schuster L."/>
            <person name="Cowan T.M."/>
            <person name="Smanski M.J."/>
            <person name="Chevrette M.G."/>
            <person name="De Carvalho L.P.S."/>
            <person name="Shen B."/>
        </authorList>
    </citation>
    <scope>NUCLEOTIDE SEQUENCE [LARGE SCALE GENOMIC DNA]</scope>
    <source>
        <strain evidence="9 10">NPDC049639</strain>
    </source>
</reference>
<evidence type="ECO:0000313" key="9">
    <source>
        <dbReference type="EMBL" id="MFI7586620.1"/>
    </source>
</evidence>
<dbReference type="Pfam" id="PF02687">
    <property type="entry name" value="FtsX"/>
    <property type="match status" value="2"/>
</dbReference>
<sequence length="906" mass="92761">MSSLTFERPVQESFSGSMFRFAVGQMRLSLPRLVAGGLAVAIGAAFVAATLLSGTIMRETARNAVSAKYAQADLAIDEQLSPRQLTAVSRVAGVASVGAGLSTWGDLKGPQGLASLPLSGLVADPALQPQKLVTGAWPTGDQIALPESAAERLGVGVGGHVEKTLVRTEFYKDKQGQQQSREAARKDVTLTVSGLTADPKGAFRSTGGQGLVPLATMESWSTYELGPPVQLVYDSALVRTAPGADPVTVRAAAQQAIDALGRKANPYGNDTPVPQVRTVQEAQDEDVATLTGDTRIVTVVLLAFASIAMIVAAMVIANTFQVLVAQRTQTLALLRCVGALKRQLRRSVVIEALLVGLGSSVVGVLGGIALAQVALQVLRRFDVAQQLPGSVTPGWPVIVLPILVGTLVTLLASLAPARAATRVAPLAALRPDAGPQLRERAGKVRLAFSILLILSGGLLMAAGVVGGRMGAPAAGLLVGILGGAVSFLGVLLGSVFWVPRLTGGVSGLMARSGAPAARLAAANSVRNPRRTAATATALLIGVTLVSMMATGAASARASLSSQLDTNLLTDILVQSVDQADPSKPVPALTAAQVKAVEGVSGVTAARIPISAPVNLRRDAGDDSESGNGTTAIGISVADARVALRSAAVADALADGKVVVGAGATLSPDGSGERPTTLQVQSSDGTWRPIRVAYVLDDNQAWAIMSPQLLRQIAPQAAASMAFLRVDPDADPTTVSEDVTDAVSKATPSGSVPAVESAVVERDEYDKAINGVLAVVLGLLGISVVIAVVGVANTLSLSVIERRRESATLRTIGLTRRQLRWTLALEGMVLAAVGAACGIVLGVLYGWVGTTTVLGDGVGGYATLELQIPWWQLGLVLLVALLAGLLASVLPSRSAAKASPVAALATT</sequence>
<feature type="transmembrane region" description="Helical" evidence="7">
    <location>
        <begin position="395"/>
        <end position="415"/>
    </location>
</feature>
<evidence type="ECO:0000256" key="7">
    <source>
        <dbReference type="SAM" id="Phobius"/>
    </source>
</evidence>
<evidence type="ECO:0000256" key="1">
    <source>
        <dbReference type="ARBA" id="ARBA00004651"/>
    </source>
</evidence>
<keyword evidence="4 7" id="KW-1133">Transmembrane helix</keyword>
<feature type="transmembrane region" description="Helical" evidence="7">
    <location>
        <begin position="296"/>
        <end position="317"/>
    </location>
</feature>
<feature type="transmembrane region" description="Helical" evidence="7">
    <location>
        <begin position="33"/>
        <end position="52"/>
    </location>
</feature>